<dbReference type="RefSeq" id="WP_088391228.1">
    <property type="nucleotide sequence ID" value="NZ_CP097869.1"/>
</dbReference>
<dbReference type="AlphaFoldDB" id="A0A246GK96"/>
<dbReference type="EMBL" id="MTCZ01000021">
    <property type="protein sequence ID" value="OWP84717.1"/>
    <property type="molecule type" value="Genomic_DNA"/>
</dbReference>
<sequence>MLYPSILKKLESYCAYQERSHRDIRLKLKLLNVAEESIEEYIVYLIEHHYLNEERFACSFARGKHNYKKWGKTRIINELKLHGVSNYNIKTALNEIKEVDYLKNFNDLAEKEWNNTKESHPQKKKRKIGDFLFRKGYESYLILTKIEELSSSNGQ</sequence>
<reference evidence="8 11" key="2">
    <citation type="submission" date="2024-02" db="EMBL/GenBank/DDBJ databases">
        <title>Comparative Genomic Analysis of Flavobacterium Species Causing Columnaris Disease of Freshwater Fish in Thailand: Insights into Virulence and Resistance Mechanisms.</title>
        <authorList>
            <person name="Nguyen D."/>
            <person name="Chokmangmeepisarn P."/>
            <person name="Khianchaikhan K."/>
            <person name="Morishita M."/>
            <person name="Bunnoy A."/>
            <person name="Rodkhum C."/>
        </authorList>
    </citation>
    <scope>NUCLEOTIDE SEQUENCE [LARGE SCALE GENOMIC DNA]</scope>
    <source>
        <strain evidence="8 11">KCRT2007</strain>
    </source>
</reference>
<evidence type="ECO:0000313" key="10">
    <source>
        <dbReference type="Proteomes" id="UP000197768"/>
    </source>
</evidence>
<dbReference type="EMBL" id="JAZGZR010000013">
    <property type="protein sequence ID" value="MFK7049556.1"/>
    <property type="molecule type" value="Genomic_DNA"/>
</dbReference>
<dbReference type="PANTHER" id="PTHR33602">
    <property type="entry name" value="REGULATORY PROTEIN RECX FAMILY PROTEIN"/>
    <property type="match status" value="1"/>
</dbReference>
<dbReference type="Pfam" id="PF02631">
    <property type="entry name" value="RecX_HTH2"/>
    <property type="match status" value="1"/>
</dbReference>
<dbReference type="HAMAP" id="MF_01114">
    <property type="entry name" value="RecX"/>
    <property type="match status" value="1"/>
</dbReference>
<evidence type="ECO:0000256" key="4">
    <source>
        <dbReference type="ARBA" id="ARBA00022490"/>
    </source>
</evidence>
<dbReference type="InterPro" id="IPR036388">
    <property type="entry name" value="WH-like_DNA-bd_sf"/>
</dbReference>
<dbReference type="GO" id="GO:0006282">
    <property type="term" value="P:regulation of DNA repair"/>
    <property type="evidence" value="ECO:0007669"/>
    <property type="project" value="UniProtKB-UniRule"/>
</dbReference>
<proteinExistence type="inferred from homology"/>
<keyword evidence="11" id="KW-1185">Reference proteome</keyword>
<dbReference type="OrthoDB" id="1523826at2"/>
<comment type="caution">
    <text evidence="9">The sequence shown here is derived from an EMBL/GenBank/DDBJ whole genome shotgun (WGS) entry which is preliminary data.</text>
</comment>
<comment type="function">
    <text evidence="5">Modulates RecA activity.</text>
</comment>
<keyword evidence="4 5" id="KW-0963">Cytoplasm</keyword>
<evidence type="ECO:0000256" key="1">
    <source>
        <dbReference type="ARBA" id="ARBA00004496"/>
    </source>
</evidence>
<evidence type="ECO:0000313" key="11">
    <source>
        <dbReference type="Proteomes" id="UP001621813"/>
    </source>
</evidence>
<dbReference type="Gene3D" id="1.10.10.10">
    <property type="entry name" value="Winged helix-like DNA-binding domain superfamily/Winged helix DNA-binding domain"/>
    <property type="match status" value="2"/>
</dbReference>
<organism evidence="9 10">
    <name type="scientific">Flavobacterium davisii</name>
    <dbReference type="NCBI Taxonomy" id="2906077"/>
    <lineage>
        <taxon>Bacteria</taxon>
        <taxon>Pseudomonadati</taxon>
        <taxon>Bacteroidota</taxon>
        <taxon>Flavobacteriia</taxon>
        <taxon>Flavobacteriales</taxon>
        <taxon>Flavobacteriaceae</taxon>
        <taxon>Flavobacterium</taxon>
    </lineage>
</organism>
<dbReference type="InterPro" id="IPR053924">
    <property type="entry name" value="RecX_HTH_2nd"/>
</dbReference>
<name>A0A246GK96_9FLAO</name>
<dbReference type="Proteomes" id="UP000197768">
    <property type="component" value="Unassembled WGS sequence"/>
</dbReference>
<gene>
    <name evidence="5" type="primary">recX</name>
    <name evidence="9" type="ORF">BWK59_03865</name>
    <name evidence="8" type="ORF">V3Q77_06605</name>
</gene>
<protein>
    <recommendedName>
        <fullName evidence="3 5">Regulatory protein RecX</fullName>
    </recommendedName>
</protein>
<evidence type="ECO:0000313" key="8">
    <source>
        <dbReference type="EMBL" id="MFK7049556.1"/>
    </source>
</evidence>
<dbReference type="Proteomes" id="UP001621813">
    <property type="component" value="Unassembled WGS sequence"/>
</dbReference>
<dbReference type="InterPro" id="IPR003783">
    <property type="entry name" value="Regulatory_RecX"/>
</dbReference>
<feature type="domain" description="RecX third three-helical" evidence="7">
    <location>
        <begin position="101"/>
        <end position="142"/>
    </location>
</feature>
<comment type="similarity">
    <text evidence="2 5">Belongs to the RecX family.</text>
</comment>
<evidence type="ECO:0000259" key="6">
    <source>
        <dbReference type="Pfam" id="PF02631"/>
    </source>
</evidence>
<comment type="subcellular location">
    <subcellularLocation>
        <location evidence="1 5">Cytoplasm</location>
    </subcellularLocation>
</comment>
<evidence type="ECO:0000256" key="3">
    <source>
        <dbReference type="ARBA" id="ARBA00018111"/>
    </source>
</evidence>
<evidence type="ECO:0000256" key="2">
    <source>
        <dbReference type="ARBA" id="ARBA00009695"/>
    </source>
</evidence>
<dbReference type="Pfam" id="PF21981">
    <property type="entry name" value="RecX_HTH3"/>
    <property type="match status" value="1"/>
</dbReference>
<evidence type="ECO:0000259" key="7">
    <source>
        <dbReference type="Pfam" id="PF21981"/>
    </source>
</evidence>
<dbReference type="InterPro" id="IPR053925">
    <property type="entry name" value="RecX_HTH_3rd"/>
</dbReference>
<reference evidence="9 10" key="1">
    <citation type="journal article" date="2017" name="Infect. Genet. Evol.">
        <title>Comparative genome analysis of fish pathogen Flavobacterium columnare reveals extensive sequence diversity within the species.</title>
        <authorList>
            <person name="Kayansamruaj P."/>
            <person name="Dong H.T."/>
            <person name="Hirono I."/>
            <person name="Kondo H."/>
            <person name="Senapin S."/>
            <person name="Rodkhum C."/>
        </authorList>
    </citation>
    <scope>NUCLEOTIDE SEQUENCE [LARGE SCALE GENOMIC DNA]</scope>
    <source>
        <strain evidence="9 10">1215</strain>
    </source>
</reference>
<evidence type="ECO:0000256" key="5">
    <source>
        <dbReference type="HAMAP-Rule" id="MF_01114"/>
    </source>
</evidence>
<dbReference type="PANTHER" id="PTHR33602:SF1">
    <property type="entry name" value="REGULATORY PROTEIN RECX FAMILY PROTEIN"/>
    <property type="match status" value="1"/>
</dbReference>
<evidence type="ECO:0000313" key="9">
    <source>
        <dbReference type="EMBL" id="OWP84717.1"/>
    </source>
</evidence>
<dbReference type="GO" id="GO:0005737">
    <property type="term" value="C:cytoplasm"/>
    <property type="evidence" value="ECO:0007669"/>
    <property type="project" value="UniProtKB-SubCell"/>
</dbReference>
<accession>A0A246GK96</accession>
<feature type="domain" description="RecX second three-helical" evidence="6">
    <location>
        <begin position="52"/>
        <end position="93"/>
    </location>
</feature>